<dbReference type="InterPro" id="IPR010344">
    <property type="entry name" value="YbjH"/>
</dbReference>
<dbReference type="Pfam" id="PF06082">
    <property type="entry name" value="YjbH"/>
    <property type="match status" value="1"/>
</dbReference>
<proteinExistence type="predicted"/>
<keyword evidence="1" id="KW-0732">Signal</keyword>
<name>A0ABX0VUA3_9RHOB</name>
<evidence type="ECO:0000313" key="2">
    <source>
        <dbReference type="EMBL" id="NIY71585.1"/>
    </source>
</evidence>
<protein>
    <submittedName>
        <fullName evidence="2">YjbH domain-containing protein</fullName>
    </submittedName>
</protein>
<sequence>MKNRYYLWLGVSATAIATIAAAQETPHYSLYGTPGLIEMPSAFSAPDAEIGLSYNTFELQQRGTLTFQITPRLSGSFRYTHFDNYTGNGVDDTYDRSFDFQYRLLDESDWMPAVAVGLRDFAGTGLLTSEYVVASKHLTDDINVTGGVGWGRLGSYNGVSGFAERPENDFENGGVPAWDQYFRGDMAAFGGVEWQITPQFAMVAEYSSDAYTRETDNGSFEHNSPFNFGVTYQPTDRIAISAYSLYGTDVGLSFTTTLNPKYRATVGGADPAPLPVRVRPAGSQNEVWARTPEVETALRTAVTQALAADGIVVDSMSFTDDQVRIRYTNNKYRAEVQAVGHVARTLTQAMPNGIDDFLIEPMRNGIPISATLIHRSDLEQFETSAEGTAEIYRRSLTTAAGPRGDLVDAPQTEDRFTWGIVPYGEVILFDSQNPGSFEAGLQASFEYKIEPNLVLAGSIKKSVYDNRDQLGTIKPSTLQPVRRNAPIYAEEGDGGIERLALSWYGHPSADLYSRVTLGYIEQMHGGVSTELLWHPLESRLALGAELNYTAQRDYDQGFGFQDYEVLSGHMSAYYEFDQGFHATVHAGRYLAGDWGATVALDREFDNGWKIGAYATLTDVPFDDFGEGSFDKGIRVTIPFDWITGQPSRLENSTTLSSLTRDGGARLDVQDRLYEVVRDGDITSYDASWGRFWR</sequence>
<organism evidence="2 3">
    <name type="scientific">Marivivens donghaensis</name>
    <dbReference type="NCBI Taxonomy" id="1699413"/>
    <lineage>
        <taxon>Bacteria</taxon>
        <taxon>Pseudomonadati</taxon>
        <taxon>Pseudomonadota</taxon>
        <taxon>Alphaproteobacteria</taxon>
        <taxon>Rhodobacterales</taxon>
        <taxon>Paracoccaceae</taxon>
        <taxon>Marivivens group</taxon>
        <taxon>Marivivens</taxon>
    </lineage>
</organism>
<evidence type="ECO:0000256" key="1">
    <source>
        <dbReference type="SAM" id="SignalP"/>
    </source>
</evidence>
<gene>
    <name evidence="2" type="ORF">HCZ30_03955</name>
</gene>
<reference evidence="2 3" key="1">
    <citation type="submission" date="2020-03" db="EMBL/GenBank/DDBJ databases">
        <title>Bacterial isolates of synthetic phycosphere.</title>
        <authorList>
            <person name="Fu H."/>
            <person name="Moran M.A."/>
        </authorList>
    </citation>
    <scope>NUCLEOTIDE SEQUENCE [LARGE SCALE GENOMIC DNA]</scope>
    <source>
        <strain evidence="2 3">HF1</strain>
    </source>
</reference>
<dbReference type="RefSeq" id="WP_167636527.1">
    <property type="nucleotide sequence ID" value="NZ_JAATOP010000002.1"/>
</dbReference>
<accession>A0ABX0VUA3</accession>
<comment type="caution">
    <text evidence="2">The sequence shown here is derived from an EMBL/GenBank/DDBJ whole genome shotgun (WGS) entry which is preliminary data.</text>
</comment>
<keyword evidence="3" id="KW-1185">Reference proteome</keyword>
<feature type="chain" id="PRO_5045578649" evidence="1">
    <location>
        <begin position="23"/>
        <end position="693"/>
    </location>
</feature>
<dbReference type="EMBL" id="JAATOP010000002">
    <property type="protein sequence ID" value="NIY71585.1"/>
    <property type="molecule type" value="Genomic_DNA"/>
</dbReference>
<evidence type="ECO:0000313" key="3">
    <source>
        <dbReference type="Proteomes" id="UP000709466"/>
    </source>
</evidence>
<dbReference type="Proteomes" id="UP000709466">
    <property type="component" value="Unassembled WGS sequence"/>
</dbReference>
<feature type="signal peptide" evidence="1">
    <location>
        <begin position="1"/>
        <end position="22"/>
    </location>
</feature>